<dbReference type="OrthoDB" id="214269at2"/>
<feature type="transmembrane region" description="Helical" evidence="1">
    <location>
        <begin position="156"/>
        <end position="183"/>
    </location>
</feature>
<name>A0A518HVS5_9BACT</name>
<accession>A0A518HVS5</accession>
<gene>
    <name evidence="2" type="ORF">Enr13x_48340</name>
</gene>
<protein>
    <recommendedName>
        <fullName evidence="4">Glycosyltransferase RgtA/B/C/D-like domain-containing protein</fullName>
    </recommendedName>
</protein>
<feature type="transmembrane region" description="Helical" evidence="1">
    <location>
        <begin position="203"/>
        <end position="224"/>
    </location>
</feature>
<dbReference type="KEGG" id="snep:Enr13x_48340"/>
<feature type="transmembrane region" description="Helical" evidence="1">
    <location>
        <begin position="434"/>
        <end position="452"/>
    </location>
</feature>
<reference evidence="2 3" key="1">
    <citation type="submission" date="2019-03" db="EMBL/GenBank/DDBJ databases">
        <title>Deep-cultivation of Planctomycetes and their phenomic and genomic characterization uncovers novel biology.</title>
        <authorList>
            <person name="Wiegand S."/>
            <person name="Jogler M."/>
            <person name="Boedeker C."/>
            <person name="Pinto D."/>
            <person name="Vollmers J."/>
            <person name="Rivas-Marin E."/>
            <person name="Kohn T."/>
            <person name="Peeters S.H."/>
            <person name="Heuer A."/>
            <person name="Rast P."/>
            <person name="Oberbeckmann S."/>
            <person name="Bunk B."/>
            <person name="Jeske O."/>
            <person name="Meyerdierks A."/>
            <person name="Storesund J.E."/>
            <person name="Kallscheuer N."/>
            <person name="Luecker S."/>
            <person name="Lage O.M."/>
            <person name="Pohl T."/>
            <person name="Merkel B.J."/>
            <person name="Hornburger P."/>
            <person name="Mueller R.-W."/>
            <person name="Bruemmer F."/>
            <person name="Labrenz M."/>
            <person name="Spormann A.M."/>
            <person name="Op den Camp H."/>
            <person name="Overmann J."/>
            <person name="Amann R."/>
            <person name="Jetten M.S.M."/>
            <person name="Mascher T."/>
            <person name="Medema M.H."/>
            <person name="Devos D.P."/>
            <person name="Kaster A.-K."/>
            <person name="Ovreas L."/>
            <person name="Rohde M."/>
            <person name="Galperin M.Y."/>
            <person name="Jogler C."/>
        </authorList>
    </citation>
    <scope>NUCLEOTIDE SEQUENCE [LARGE SCALE GENOMIC DNA]</scope>
    <source>
        <strain evidence="2 3">Enr13</strain>
    </source>
</reference>
<proteinExistence type="predicted"/>
<feature type="transmembrane region" description="Helical" evidence="1">
    <location>
        <begin position="359"/>
        <end position="384"/>
    </location>
</feature>
<evidence type="ECO:0008006" key="4">
    <source>
        <dbReference type="Google" id="ProtNLM"/>
    </source>
</evidence>
<evidence type="ECO:0000313" key="3">
    <source>
        <dbReference type="Proteomes" id="UP000319004"/>
    </source>
</evidence>
<evidence type="ECO:0000256" key="1">
    <source>
        <dbReference type="SAM" id="Phobius"/>
    </source>
</evidence>
<sequence length="457" mass="48573">MKRNAPAVRWILFALTGFLLAAVSGRLSVHTVNDTPSYVDYPLDSLTDALLSIRTPAYPIVLSILKATVGLSWVPLLHVLLHATASWVLAEALIGRGMPLRSATAAAACVLVGCTAADHISTISTDAPAASLGVITAAFLMNASRTRSTPQAIACAAVAIFAIFVRPAYLFLIPWIAVAGWLLSRHHKPHDAAETNRSTPPPSPLLGFKIALSIAVVVVGWMFVRKWVVADFGIAPFGHQNLSAVLVQTVPPQTLRDLPGESGELGRAVADELERKGFQLPNPTGGSLPTLTIEQQWGQINYGVVWPLARDQFAQRDAVGPVAPQVAVHRRIGAFNRAILAQSPGGYVRWLMLAVRRSVWGTAANIAMHPIFLAMILMGTLGLLIQATRQPTLGPIIVPDGWNALAVVAISYMIFSVGFVILSSPPLGRFADAGAIFLPGLIASVIAANLPASNADH</sequence>
<feature type="transmembrane region" description="Helical" evidence="1">
    <location>
        <begin position="404"/>
        <end position="422"/>
    </location>
</feature>
<keyword evidence="1" id="KW-0812">Transmembrane</keyword>
<dbReference type="EMBL" id="CP037423">
    <property type="protein sequence ID" value="QDV44962.1"/>
    <property type="molecule type" value="Genomic_DNA"/>
</dbReference>
<organism evidence="2 3">
    <name type="scientific">Stieleria neptunia</name>
    <dbReference type="NCBI Taxonomy" id="2527979"/>
    <lineage>
        <taxon>Bacteria</taxon>
        <taxon>Pseudomonadati</taxon>
        <taxon>Planctomycetota</taxon>
        <taxon>Planctomycetia</taxon>
        <taxon>Pirellulales</taxon>
        <taxon>Pirellulaceae</taxon>
        <taxon>Stieleria</taxon>
    </lineage>
</organism>
<keyword evidence="1" id="KW-1133">Transmembrane helix</keyword>
<dbReference type="AlphaFoldDB" id="A0A518HVS5"/>
<dbReference type="RefSeq" id="WP_145389207.1">
    <property type="nucleotide sequence ID" value="NZ_CP037423.1"/>
</dbReference>
<dbReference type="Proteomes" id="UP000319004">
    <property type="component" value="Chromosome"/>
</dbReference>
<keyword evidence="3" id="KW-1185">Reference proteome</keyword>
<evidence type="ECO:0000313" key="2">
    <source>
        <dbReference type="EMBL" id="QDV44962.1"/>
    </source>
</evidence>
<keyword evidence="1" id="KW-0472">Membrane</keyword>